<protein>
    <recommendedName>
        <fullName evidence="3">DUF3052 domain-containing protein</fullName>
    </recommendedName>
</protein>
<proteinExistence type="predicted"/>
<gene>
    <name evidence="1" type="ORF">HMPREF9004_1537</name>
</gene>
<dbReference type="PATRIC" id="fig|888050.3.peg.1472"/>
<dbReference type="Pfam" id="PF11253">
    <property type="entry name" value="DUF3052"/>
    <property type="match status" value="1"/>
</dbReference>
<dbReference type="EMBL" id="AQHZ01000024">
    <property type="protein sequence ID" value="ENO17627.1"/>
    <property type="molecule type" value="Genomic_DNA"/>
</dbReference>
<evidence type="ECO:0008006" key="3">
    <source>
        <dbReference type="Google" id="ProtNLM"/>
    </source>
</evidence>
<dbReference type="HOGENOM" id="CLU_117223_1_0_11"/>
<organism evidence="1 2">
    <name type="scientific">Schaalia cardiffensis F0333</name>
    <dbReference type="NCBI Taxonomy" id="888050"/>
    <lineage>
        <taxon>Bacteria</taxon>
        <taxon>Bacillati</taxon>
        <taxon>Actinomycetota</taxon>
        <taxon>Actinomycetes</taxon>
        <taxon>Actinomycetales</taxon>
        <taxon>Actinomycetaceae</taxon>
        <taxon>Schaalia</taxon>
    </lineage>
</organism>
<accession>N6X2F4</accession>
<name>N6X2F4_9ACTO</name>
<dbReference type="InterPro" id="IPR021412">
    <property type="entry name" value="DUF3052"/>
</dbReference>
<evidence type="ECO:0000313" key="1">
    <source>
        <dbReference type="EMBL" id="ENO17627.1"/>
    </source>
</evidence>
<sequence>MEKKDLSGLRWPGVHIFSAPSALVEGRLLMTVSLGFTQGQIVQEFYVDEDADQGIRDSIESETGEKIVDEDYGDVVDGAIVWWRSEDAEEEDLADLLVDAMSNLDDGGLIWVLIPKPGRTGFLPVADVEDAAKVAGLHSTSAASLGSDWAGIRLTARPRTR</sequence>
<dbReference type="AlphaFoldDB" id="N6X2F4"/>
<comment type="caution">
    <text evidence="1">The sequence shown here is derived from an EMBL/GenBank/DDBJ whole genome shotgun (WGS) entry which is preliminary data.</text>
</comment>
<dbReference type="Proteomes" id="UP000013015">
    <property type="component" value="Unassembled WGS sequence"/>
</dbReference>
<evidence type="ECO:0000313" key="2">
    <source>
        <dbReference type="Proteomes" id="UP000013015"/>
    </source>
</evidence>
<dbReference type="eggNOG" id="ENOG5032TPU">
    <property type="taxonomic scope" value="Bacteria"/>
</dbReference>
<dbReference type="STRING" id="888050.HMPREF9004_1537"/>
<reference evidence="1 2" key="1">
    <citation type="submission" date="2013-03" db="EMBL/GenBank/DDBJ databases">
        <title>Reference genome for the Human Microbiome Project.</title>
        <authorList>
            <person name="Aqrawi P."/>
            <person name="Ayvaz T."/>
            <person name="Bess C."/>
            <person name="Blankenburg K."/>
            <person name="Coyle M."/>
            <person name="Deng J."/>
            <person name="Forbes L."/>
            <person name="Fowler G."/>
            <person name="Francisco L."/>
            <person name="Fu Q."/>
            <person name="Gibbs R."/>
            <person name="Gross S."/>
            <person name="Gubbala S."/>
            <person name="Hale W."/>
            <person name="Hemphill L."/>
            <person name="Highlander S."/>
            <person name="Hirani K."/>
            <person name="Jackson L."/>
            <person name="Jakkamsetti A."/>
            <person name="Javaid M."/>
            <person name="Jayaseelan J.C."/>
            <person name="Jiang H."/>
            <person name="Joshi V."/>
            <person name="Korchina V."/>
            <person name="Kovar C."/>
            <person name="Lara F."/>
            <person name="Lee S."/>
            <person name="Liu Y."/>
            <person name="Mata R."/>
            <person name="Mathew T."/>
            <person name="Munidasa M."/>
            <person name="Muzny D."/>
            <person name="Nazareth L."/>
            <person name="Ngo R."/>
            <person name="Nguyen L."/>
            <person name="Nguyen N."/>
            <person name="Okwuonu G."/>
            <person name="Ongeri F."/>
            <person name="Palculict T."/>
            <person name="Patil S."/>
            <person name="Petrosino J."/>
            <person name="Pham C."/>
            <person name="Pham P."/>
            <person name="Pu L.-L."/>
            <person name="Qin X."/>
            <person name="Qu J."/>
            <person name="Reid J."/>
            <person name="Ross M."/>
            <person name="Ruth R."/>
            <person name="Saada N."/>
            <person name="San Lucas F."/>
            <person name="Santibanez J."/>
            <person name="Shang Y."/>
            <person name="Simmons D."/>
            <person name="Song X.-Z."/>
            <person name="Tang L.-Y."/>
            <person name="Thornton R."/>
            <person name="Warren J."/>
            <person name="Weissenberger G."/>
            <person name="Wilczek-Boney K."/>
            <person name="Worley K."/>
            <person name="Youmans B."/>
            <person name="Zhang J."/>
            <person name="Zhang L."/>
            <person name="Zhao Z."/>
            <person name="Zhou C."/>
            <person name="Zhu D."/>
            <person name="Zhu Y."/>
        </authorList>
    </citation>
    <scope>NUCLEOTIDE SEQUENCE [LARGE SCALE GENOMIC DNA]</scope>
    <source>
        <strain evidence="1 2">F0333</strain>
    </source>
</reference>
<keyword evidence="2" id="KW-1185">Reference proteome</keyword>